<keyword evidence="3" id="KW-1185">Reference proteome</keyword>
<proteinExistence type="predicted"/>
<sequence length="82" mass="9077">MMMEDKAFYEKFAEMLEISPAKVNEGLVLKDTSWDSLAVMATIAMIDDIYNVTVPGKKLSQCQTAGDILALVQMETSKKADI</sequence>
<organism evidence="2 3">
    <name type="scientific">Sporomusa acidovorans (strain ATCC 49682 / DSM 3132 / Mol)</name>
    <dbReference type="NCBI Taxonomy" id="1123286"/>
    <lineage>
        <taxon>Bacteria</taxon>
        <taxon>Bacillati</taxon>
        <taxon>Bacillota</taxon>
        <taxon>Negativicutes</taxon>
        <taxon>Selenomonadales</taxon>
        <taxon>Sporomusaceae</taxon>
        <taxon>Sporomusa</taxon>
    </lineage>
</organism>
<accession>A0ABZ3IY43</accession>
<dbReference type="RefSeq" id="WP_211285098.1">
    <property type="nucleotide sequence ID" value="NZ_CP155571.1"/>
</dbReference>
<dbReference type="Pfam" id="PF00550">
    <property type="entry name" value="PP-binding"/>
    <property type="match status" value="1"/>
</dbReference>
<name>A0ABZ3IY43_SPOA4</name>
<evidence type="ECO:0000259" key="1">
    <source>
        <dbReference type="Pfam" id="PF00550"/>
    </source>
</evidence>
<gene>
    <name evidence="2" type="ORF">SPACI_008180</name>
</gene>
<dbReference type="EMBL" id="CP155571">
    <property type="protein sequence ID" value="XFO70818.1"/>
    <property type="molecule type" value="Genomic_DNA"/>
</dbReference>
<dbReference type="Gene3D" id="1.10.1200.10">
    <property type="entry name" value="ACP-like"/>
    <property type="match status" value="1"/>
</dbReference>
<protein>
    <recommendedName>
        <fullName evidence="1">Carrier domain-containing protein</fullName>
    </recommendedName>
</protein>
<evidence type="ECO:0000313" key="2">
    <source>
        <dbReference type="EMBL" id="XFO70818.1"/>
    </source>
</evidence>
<dbReference type="InterPro" id="IPR009081">
    <property type="entry name" value="PP-bd_ACP"/>
</dbReference>
<evidence type="ECO:0000313" key="3">
    <source>
        <dbReference type="Proteomes" id="UP000216052"/>
    </source>
</evidence>
<feature type="domain" description="Carrier" evidence="1">
    <location>
        <begin position="10"/>
        <end position="72"/>
    </location>
</feature>
<dbReference type="Proteomes" id="UP000216052">
    <property type="component" value="Chromosome"/>
</dbReference>
<dbReference type="InterPro" id="IPR036736">
    <property type="entry name" value="ACP-like_sf"/>
</dbReference>
<reference evidence="2" key="1">
    <citation type="submission" date="2024-05" db="EMBL/GenBank/DDBJ databases">
        <title>Isolation and characterization of Sporomusa carbonis sp. nov., a carboxydotrophic hydrogenogen in the genus of Sporomusa isolated from a charcoal burning pile.</title>
        <authorList>
            <person name="Boeer T."/>
            <person name="Rosenbaum F."/>
            <person name="Eysell L."/>
            <person name="Mueller V."/>
            <person name="Daniel R."/>
            <person name="Poehlein A."/>
        </authorList>
    </citation>
    <scope>NUCLEOTIDE SEQUENCE [LARGE SCALE GENOMIC DNA]</scope>
    <source>
        <strain evidence="2">DSM 3132</strain>
    </source>
</reference>
<dbReference type="SUPFAM" id="SSF47336">
    <property type="entry name" value="ACP-like"/>
    <property type="match status" value="1"/>
</dbReference>